<accession>A0A2W7HTT7</accession>
<sequence length="280" mass="32572">MWRNRKISAFLHPTCHIHARCATLEEKLMRIITLLLFSILFSCSDNNKTSCNYITDYYPQTAKAEIEFYLGNYEKAFEYYEKAFEICNAIKIGTHHDTDKFAKVCAELGKDNLALDYIEKTISKGGTLNSFQTDEVFDNLFKTVRGKKIISEYNEEREKFISSLNMDLRSELQKMIELDQKFNSTKFQDSMFKVNDKRLVEIFETYGYPNEQIVGNYGIDQISAEPTILLLHSNDSIRINYFIPKTKEFVKSGKCQPSTLGTMYDNLELFNKNPKTHGTY</sequence>
<evidence type="ECO:0000313" key="2">
    <source>
        <dbReference type="Proteomes" id="UP000249542"/>
    </source>
</evidence>
<protein>
    <submittedName>
        <fullName evidence="1">Tetratricopeptide repeat protein</fullName>
    </submittedName>
</protein>
<dbReference type="SUPFAM" id="SSF48452">
    <property type="entry name" value="TPR-like"/>
    <property type="match status" value="1"/>
</dbReference>
<proteinExistence type="predicted"/>
<dbReference type="Gene3D" id="1.25.40.10">
    <property type="entry name" value="Tetratricopeptide repeat domain"/>
    <property type="match status" value="1"/>
</dbReference>
<keyword evidence="2" id="KW-1185">Reference proteome</keyword>
<reference evidence="1 2" key="1">
    <citation type="submission" date="2018-06" db="EMBL/GenBank/DDBJ databases">
        <title>Genomic Encyclopedia of Archaeal and Bacterial Type Strains, Phase II (KMG-II): from individual species to whole genera.</title>
        <authorList>
            <person name="Goeker M."/>
        </authorList>
    </citation>
    <scope>NUCLEOTIDE SEQUENCE [LARGE SCALE GENOMIC DNA]</scope>
    <source>
        <strain evidence="1 2">DSM 15361</strain>
    </source>
</reference>
<dbReference type="InterPro" id="IPR011990">
    <property type="entry name" value="TPR-like_helical_dom_sf"/>
</dbReference>
<dbReference type="Proteomes" id="UP000249542">
    <property type="component" value="Unassembled WGS sequence"/>
</dbReference>
<name>A0A2W7HTT7_9FLAO</name>
<organism evidence="1 2">
    <name type="scientific">Mesonia algae</name>
    <dbReference type="NCBI Taxonomy" id="213248"/>
    <lineage>
        <taxon>Bacteria</taxon>
        <taxon>Pseudomonadati</taxon>
        <taxon>Bacteroidota</taxon>
        <taxon>Flavobacteriia</taxon>
        <taxon>Flavobacteriales</taxon>
        <taxon>Flavobacteriaceae</taxon>
        <taxon>Mesonia</taxon>
    </lineage>
</organism>
<evidence type="ECO:0000313" key="1">
    <source>
        <dbReference type="EMBL" id="PZW37637.1"/>
    </source>
</evidence>
<dbReference type="Pfam" id="PF13424">
    <property type="entry name" value="TPR_12"/>
    <property type="match status" value="1"/>
</dbReference>
<gene>
    <name evidence="1" type="ORF">LX95_02864</name>
</gene>
<dbReference type="AlphaFoldDB" id="A0A2W7HTT7"/>
<dbReference type="EMBL" id="QKYV01000014">
    <property type="protein sequence ID" value="PZW37637.1"/>
    <property type="molecule type" value="Genomic_DNA"/>
</dbReference>
<comment type="caution">
    <text evidence="1">The sequence shown here is derived from an EMBL/GenBank/DDBJ whole genome shotgun (WGS) entry which is preliminary data.</text>
</comment>